<proteinExistence type="predicted"/>
<sequence length="154" mass="17334">MELPPSAKLCRERVSCRTIDDDSPMWRWHPTCISRPVRQLGGSVNHRHDTDGAGALLHLTQPAVSQLGHDGPAVYDICVLRRVAKALQVPLTVLVVESDEEADMERRQFMRPERQLLVLPLYRDGKPQRPPPRVLAGRMLSESSGASTRFINYS</sequence>
<gene>
    <name evidence="1" type="ORF">NWFMUON74_02230</name>
</gene>
<dbReference type="AlphaFoldDB" id="A0A7G1KC93"/>
<protein>
    <submittedName>
        <fullName evidence="1">Uncharacterized protein</fullName>
    </submittedName>
</protein>
<accession>A0A7G1KC93</accession>
<name>A0A7G1KC93_9NOCA</name>
<dbReference type="KEGG" id="nwl:NWFMUON74_02230"/>
<evidence type="ECO:0000313" key="1">
    <source>
        <dbReference type="EMBL" id="BCK52451.1"/>
    </source>
</evidence>
<dbReference type="Proteomes" id="UP000516173">
    <property type="component" value="Chromosome"/>
</dbReference>
<reference evidence="1 2" key="1">
    <citation type="submission" date="2020-08" db="EMBL/GenBank/DDBJ databases">
        <title>Genome Sequencing of Nocardia wallacei strain FMUON74 and assembly.</title>
        <authorList>
            <person name="Toyokawa M."/>
            <person name="Uesaka K."/>
        </authorList>
    </citation>
    <scope>NUCLEOTIDE SEQUENCE [LARGE SCALE GENOMIC DNA]</scope>
    <source>
        <strain evidence="1 2">FMUON74</strain>
    </source>
</reference>
<dbReference type="EMBL" id="AP023396">
    <property type="protein sequence ID" value="BCK52451.1"/>
    <property type="molecule type" value="Genomic_DNA"/>
</dbReference>
<keyword evidence="2" id="KW-1185">Reference proteome</keyword>
<organism evidence="1 2">
    <name type="scientific">Nocardia wallacei</name>
    <dbReference type="NCBI Taxonomy" id="480035"/>
    <lineage>
        <taxon>Bacteria</taxon>
        <taxon>Bacillati</taxon>
        <taxon>Actinomycetota</taxon>
        <taxon>Actinomycetes</taxon>
        <taxon>Mycobacteriales</taxon>
        <taxon>Nocardiaceae</taxon>
        <taxon>Nocardia</taxon>
    </lineage>
</organism>
<evidence type="ECO:0000313" key="2">
    <source>
        <dbReference type="Proteomes" id="UP000516173"/>
    </source>
</evidence>